<feature type="domain" description="Thioesterase" evidence="3">
    <location>
        <begin position="66"/>
        <end position="143"/>
    </location>
</feature>
<evidence type="ECO:0000313" key="4">
    <source>
        <dbReference type="EMBL" id="MBE1535360.1"/>
    </source>
</evidence>
<dbReference type="Gene3D" id="3.10.129.10">
    <property type="entry name" value="Hotdog Thioesterase"/>
    <property type="match status" value="1"/>
</dbReference>
<dbReference type="EMBL" id="JADBDZ010000001">
    <property type="protein sequence ID" value="MBE1535360.1"/>
    <property type="molecule type" value="Genomic_DNA"/>
</dbReference>
<dbReference type="PANTHER" id="PTHR43240">
    <property type="entry name" value="1,4-DIHYDROXY-2-NAPHTHOYL-COA THIOESTERASE 1"/>
    <property type="match status" value="1"/>
</dbReference>
<dbReference type="CDD" id="cd03443">
    <property type="entry name" value="PaaI_thioesterase"/>
    <property type="match status" value="1"/>
</dbReference>
<dbReference type="InterPro" id="IPR029069">
    <property type="entry name" value="HotDog_dom_sf"/>
</dbReference>
<comment type="caution">
    <text evidence="4">The sequence shown here is derived from an EMBL/GenBank/DDBJ whole genome shotgun (WGS) entry which is preliminary data.</text>
</comment>
<name>A0ABR9JXR0_9ACTN</name>
<dbReference type="PANTHER" id="PTHR43240:SF5">
    <property type="entry name" value="1,4-DIHYDROXY-2-NAPHTHOYL-COA THIOESTERASE 1"/>
    <property type="match status" value="1"/>
</dbReference>
<dbReference type="Proteomes" id="UP000627838">
    <property type="component" value="Unassembled WGS sequence"/>
</dbReference>
<keyword evidence="5" id="KW-1185">Reference proteome</keyword>
<dbReference type="SUPFAM" id="SSF54637">
    <property type="entry name" value="Thioesterase/thiol ester dehydrase-isomerase"/>
    <property type="match status" value="1"/>
</dbReference>
<evidence type="ECO:0000256" key="2">
    <source>
        <dbReference type="ARBA" id="ARBA00022801"/>
    </source>
</evidence>
<accession>A0ABR9JXR0</accession>
<reference evidence="4 5" key="1">
    <citation type="submission" date="2020-10" db="EMBL/GenBank/DDBJ databases">
        <title>Sequencing the genomes of 1000 actinobacteria strains.</title>
        <authorList>
            <person name="Klenk H.-P."/>
        </authorList>
    </citation>
    <scope>NUCLEOTIDE SEQUENCE [LARGE SCALE GENOMIC DNA]</scope>
    <source>
        <strain evidence="4 5">DSM 46744</strain>
    </source>
</reference>
<gene>
    <name evidence="4" type="ORF">H4W34_005193</name>
</gene>
<dbReference type="NCBIfam" id="TIGR00369">
    <property type="entry name" value="unchar_dom_1"/>
    <property type="match status" value="1"/>
</dbReference>
<dbReference type="InterPro" id="IPR006683">
    <property type="entry name" value="Thioestr_dom"/>
</dbReference>
<protein>
    <submittedName>
        <fullName evidence="4">Uncharacterized protein (TIGR00369 family)</fullName>
    </submittedName>
</protein>
<sequence>MTDHPGVPPTDEARILAELTELAGLDPDGELAARTDLATAMGIEYVEATAERVVARMPVEGNTQPYGLLHGGASCVLAESIGSVGSAIHAGPGRIAVGIEINATHHRSATEGHVTGVATRAHGGRTLATYDIVITDDQDRRVCTARLTCMLRDAPGS</sequence>
<proteinExistence type="inferred from homology"/>
<evidence type="ECO:0000259" key="3">
    <source>
        <dbReference type="Pfam" id="PF03061"/>
    </source>
</evidence>
<evidence type="ECO:0000313" key="5">
    <source>
        <dbReference type="Proteomes" id="UP000627838"/>
    </source>
</evidence>
<dbReference type="InterPro" id="IPR003736">
    <property type="entry name" value="PAAI_dom"/>
</dbReference>
<evidence type="ECO:0000256" key="1">
    <source>
        <dbReference type="ARBA" id="ARBA00008324"/>
    </source>
</evidence>
<comment type="similarity">
    <text evidence="1">Belongs to the thioesterase PaaI family.</text>
</comment>
<dbReference type="Pfam" id="PF03061">
    <property type="entry name" value="4HBT"/>
    <property type="match status" value="1"/>
</dbReference>
<organism evidence="4 5">
    <name type="scientific">Actinomadura algeriensis</name>
    <dbReference type="NCBI Taxonomy" id="1679523"/>
    <lineage>
        <taxon>Bacteria</taxon>
        <taxon>Bacillati</taxon>
        <taxon>Actinomycetota</taxon>
        <taxon>Actinomycetes</taxon>
        <taxon>Streptosporangiales</taxon>
        <taxon>Thermomonosporaceae</taxon>
        <taxon>Actinomadura</taxon>
    </lineage>
</organism>
<keyword evidence="2" id="KW-0378">Hydrolase</keyword>